<dbReference type="Gene3D" id="1.25.10.10">
    <property type="entry name" value="Leucine-rich Repeat Variant"/>
    <property type="match status" value="1"/>
</dbReference>
<evidence type="ECO:0000256" key="5">
    <source>
        <dbReference type="ARBA" id="ARBA00022900"/>
    </source>
</evidence>
<dbReference type="PROSITE" id="PS00284">
    <property type="entry name" value="SERPIN"/>
    <property type="match status" value="1"/>
</dbReference>
<dbReference type="InterPro" id="IPR016024">
    <property type="entry name" value="ARM-type_fold"/>
</dbReference>
<organism evidence="12 13">
    <name type="scientific">Drosophila virilis</name>
    <name type="common">Fruit fly</name>
    <dbReference type="NCBI Taxonomy" id="7244"/>
    <lineage>
        <taxon>Eukaryota</taxon>
        <taxon>Metazoa</taxon>
        <taxon>Ecdysozoa</taxon>
        <taxon>Arthropoda</taxon>
        <taxon>Hexapoda</taxon>
        <taxon>Insecta</taxon>
        <taxon>Pterygota</taxon>
        <taxon>Neoptera</taxon>
        <taxon>Endopterygota</taxon>
        <taxon>Diptera</taxon>
        <taxon>Brachycera</taxon>
        <taxon>Muscomorpha</taxon>
        <taxon>Ephydroidea</taxon>
        <taxon>Drosophilidae</taxon>
        <taxon>Drosophila</taxon>
    </lineage>
</organism>
<evidence type="ECO:0000256" key="6">
    <source>
        <dbReference type="ARBA" id="ARBA00022927"/>
    </source>
</evidence>
<dbReference type="OrthoDB" id="671595at2759"/>
<dbReference type="PROSITE" id="PS50176">
    <property type="entry name" value="ARM_REPEAT"/>
    <property type="match status" value="3"/>
</dbReference>
<dbReference type="SUPFAM" id="SSF48371">
    <property type="entry name" value="ARM repeat"/>
    <property type="match status" value="1"/>
</dbReference>
<dbReference type="PANTHER" id="PTHR23316">
    <property type="entry name" value="IMPORTIN ALPHA"/>
    <property type="match status" value="1"/>
</dbReference>
<accession>B4M9E0</accession>
<dbReference type="HOGENOM" id="CLU_018084_6_0_1"/>
<proteinExistence type="inferred from homology"/>
<comment type="similarity">
    <text evidence="1">Belongs to the importin alpha family.</text>
</comment>
<dbReference type="InterPro" id="IPR002652">
    <property type="entry name" value="Importin-a_IBB"/>
</dbReference>
<dbReference type="InterPro" id="IPR036186">
    <property type="entry name" value="Serpin_sf"/>
</dbReference>
<dbReference type="Pfam" id="PF00079">
    <property type="entry name" value="Serpin"/>
    <property type="match status" value="1"/>
</dbReference>
<evidence type="ECO:0000256" key="1">
    <source>
        <dbReference type="ARBA" id="ARBA00010394"/>
    </source>
</evidence>
<dbReference type="Proteomes" id="UP000008792">
    <property type="component" value="Unassembled WGS sequence"/>
</dbReference>
<dbReference type="InterPro" id="IPR000225">
    <property type="entry name" value="Armadillo"/>
</dbReference>
<dbReference type="InterPro" id="IPR042178">
    <property type="entry name" value="Serpin_sf_1"/>
</dbReference>
<dbReference type="GO" id="GO:0006607">
    <property type="term" value="P:NLS-bearing protein import into nucleus"/>
    <property type="evidence" value="ECO:0007669"/>
    <property type="project" value="UniProtKB-ARBA"/>
</dbReference>
<dbReference type="Gene3D" id="1.20.5.690">
    <property type="entry name" value="Importin-alpha, importin-beta-binding domain"/>
    <property type="match status" value="1"/>
</dbReference>
<protein>
    <submittedName>
        <fullName evidence="12">Alpha Karyopherin-2</fullName>
    </submittedName>
</protein>
<dbReference type="EMBL" id="CH940654">
    <property type="protein sequence ID" value="EDW57816.2"/>
    <property type="molecule type" value="Genomic_DNA"/>
</dbReference>
<evidence type="ECO:0000259" key="11">
    <source>
        <dbReference type="PROSITE" id="PS51214"/>
    </source>
</evidence>
<dbReference type="FunFam" id="1.25.10.10:FF:000009">
    <property type="entry name" value="Importin subunit alpha"/>
    <property type="match status" value="1"/>
</dbReference>
<dbReference type="PROSITE" id="PS51214">
    <property type="entry name" value="IBB"/>
    <property type="match status" value="1"/>
</dbReference>
<evidence type="ECO:0000256" key="2">
    <source>
        <dbReference type="ARBA" id="ARBA00022448"/>
    </source>
</evidence>
<dbReference type="InterPro" id="IPR023796">
    <property type="entry name" value="Serpin_dom"/>
</dbReference>
<dbReference type="SMART" id="SM00093">
    <property type="entry name" value="SERPIN"/>
    <property type="match status" value="1"/>
</dbReference>
<sequence length="921" mass="101748">MNKSDASTRQGHYKANTLNTQDSRMRRHEVTIELRKSKKEDQMFKRRNINDEDLTSPLKELNGQSPVLLSVDEIVAAMNSEDSERQFVGMQQARKMLSRERNPPIDLMIGHGIVPICIRFLQSSNTILQFEAAWALTNIASGTSEQTRCVIEQNAVPHFIELLQSKSLNLAEQAVWALGNIAGDGAAARDIVIQHNVIDGILRLINNETPLSFLRNIVWLMSNLCRNKNPSPPFEQVKRLLPVLSQLLVSQDIQVLADACWALSYVTDDDNNKIQAVVDTDAVPRLVNLLQTDEPSIIVPALRSVGNIVTGTDQQTDVVIAAGGLPKLGLLLQHSKGNIVKEAAWTVSNITAGNQKQIQAVIDAGIFQQIRHVLEKGDFKAQKEAAWAVTNTTTSGTPEQIVDLIEKYKILKPFIDLLDAKDPRTIKVVQTGLSNLFALAEKLGGTENLCLMVEELGGLDKLEALQQHENEEVYKKAYAIIDTYFNTGDDEAEQELAPQEVNGALEFNATQPKAPEGGYTFLSVVNATRSVRMSAAPSLTASGVPREISLGAEIFHSIASAATDENVIISPLLLEATLALLYLGSDGATAEELQRLLELKQRFPSNAKMANFYAAELAAATGDKDTRIQLQNRLLLQASAGTSIADDFQKIAQTYFHATAECLDLQQSEKLRRYVSDNLLASIGGGNWQQPLQVNVSQAAQMLLLLAARLQSKWFLPFSAYRTGLYDFHSSTGVPKPVPMLFDDDMFVKYAELRELNARAIELPYEHADELAMLLILPNKRDAAALAELETQLRAHDLGALQQRMQMESVQVLLPKFSIDFECSLRQALKQVGFAEIFGSSANFKHLHSVANQPIVDVLHKLRIDLNESGSGSELPQPAAGYKPIVISNSSRQKFFRADHPFFFAIRGENVTLFVGHVVSF</sequence>
<reference evidence="12 13" key="1">
    <citation type="journal article" date="2007" name="Nature">
        <title>Evolution of genes and genomes on the Drosophila phylogeny.</title>
        <authorList>
            <consortium name="Drosophila 12 Genomes Consortium"/>
            <person name="Clark A.G."/>
            <person name="Eisen M.B."/>
            <person name="Smith D.R."/>
            <person name="Bergman C.M."/>
            <person name="Oliver B."/>
            <person name="Markow T.A."/>
            <person name="Kaufman T.C."/>
            <person name="Kellis M."/>
            <person name="Gelbart W."/>
            <person name="Iyer V.N."/>
            <person name="Pollard D.A."/>
            <person name="Sackton T.B."/>
            <person name="Larracuente A.M."/>
            <person name="Singh N.D."/>
            <person name="Abad J.P."/>
            <person name="Abt D.N."/>
            <person name="Adryan B."/>
            <person name="Aguade M."/>
            <person name="Akashi H."/>
            <person name="Anderson W.W."/>
            <person name="Aquadro C.F."/>
            <person name="Ardell D.H."/>
            <person name="Arguello R."/>
            <person name="Artieri C.G."/>
            <person name="Barbash D.A."/>
            <person name="Barker D."/>
            <person name="Barsanti P."/>
            <person name="Batterham P."/>
            <person name="Batzoglou S."/>
            <person name="Begun D."/>
            <person name="Bhutkar A."/>
            <person name="Blanco E."/>
            <person name="Bosak S.A."/>
            <person name="Bradley R.K."/>
            <person name="Brand A.D."/>
            <person name="Brent M.R."/>
            <person name="Brooks A.N."/>
            <person name="Brown R.H."/>
            <person name="Butlin R.K."/>
            <person name="Caggese C."/>
            <person name="Calvi B.R."/>
            <person name="Bernardo de Carvalho A."/>
            <person name="Caspi A."/>
            <person name="Castrezana S."/>
            <person name="Celniker S.E."/>
            <person name="Chang J.L."/>
            <person name="Chapple C."/>
            <person name="Chatterji S."/>
            <person name="Chinwalla A."/>
            <person name="Civetta A."/>
            <person name="Clifton S.W."/>
            <person name="Comeron J.M."/>
            <person name="Costello J.C."/>
            <person name="Coyne J.A."/>
            <person name="Daub J."/>
            <person name="David R.G."/>
            <person name="Delcher A.L."/>
            <person name="Delehaunty K."/>
            <person name="Do C.B."/>
            <person name="Ebling H."/>
            <person name="Edwards K."/>
            <person name="Eickbush T."/>
            <person name="Evans J.D."/>
            <person name="Filipski A."/>
            <person name="Findeiss S."/>
            <person name="Freyhult E."/>
            <person name="Fulton L."/>
            <person name="Fulton R."/>
            <person name="Garcia A.C."/>
            <person name="Gardiner A."/>
            <person name="Garfield D.A."/>
            <person name="Garvin B.E."/>
            <person name="Gibson G."/>
            <person name="Gilbert D."/>
            <person name="Gnerre S."/>
            <person name="Godfrey J."/>
            <person name="Good R."/>
            <person name="Gotea V."/>
            <person name="Gravely B."/>
            <person name="Greenberg A.J."/>
            <person name="Griffiths-Jones S."/>
            <person name="Gross S."/>
            <person name="Guigo R."/>
            <person name="Gustafson E.A."/>
            <person name="Haerty W."/>
            <person name="Hahn M.W."/>
            <person name="Halligan D.L."/>
            <person name="Halpern A.L."/>
            <person name="Halter G.M."/>
            <person name="Han M.V."/>
            <person name="Heger A."/>
            <person name="Hillier L."/>
            <person name="Hinrichs A.S."/>
            <person name="Holmes I."/>
            <person name="Hoskins R.A."/>
            <person name="Hubisz M.J."/>
            <person name="Hultmark D."/>
            <person name="Huntley M.A."/>
            <person name="Jaffe D.B."/>
            <person name="Jagadeeshan S."/>
            <person name="Jeck W.R."/>
            <person name="Johnson J."/>
            <person name="Jones C.D."/>
            <person name="Jordan W.C."/>
            <person name="Karpen G.H."/>
            <person name="Kataoka E."/>
            <person name="Keightley P.D."/>
            <person name="Kheradpour P."/>
            <person name="Kirkness E.F."/>
            <person name="Koerich L.B."/>
            <person name="Kristiansen K."/>
            <person name="Kudrna D."/>
            <person name="Kulathinal R.J."/>
            <person name="Kumar S."/>
            <person name="Kwok R."/>
            <person name="Lander E."/>
            <person name="Langley C.H."/>
            <person name="Lapoint R."/>
            <person name="Lazzaro B.P."/>
            <person name="Lee S.J."/>
            <person name="Levesque L."/>
            <person name="Li R."/>
            <person name="Lin C.F."/>
            <person name="Lin M.F."/>
            <person name="Lindblad-Toh K."/>
            <person name="Llopart A."/>
            <person name="Long M."/>
            <person name="Low L."/>
            <person name="Lozovsky E."/>
            <person name="Lu J."/>
            <person name="Luo M."/>
            <person name="Machado C.A."/>
            <person name="Makalowski W."/>
            <person name="Marzo M."/>
            <person name="Matsuda M."/>
            <person name="Matzkin L."/>
            <person name="McAllister B."/>
            <person name="McBride C.S."/>
            <person name="McKernan B."/>
            <person name="McKernan K."/>
            <person name="Mendez-Lago M."/>
            <person name="Minx P."/>
            <person name="Mollenhauer M.U."/>
            <person name="Montooth K."/>
            <person name="Mount S.M."/>
            <person name="Mu X."/>
            <person name="Myers E."/>
            <person name="Negre B."/>
            <person name="Newfeld S."/>
            <person name="Nielsen R."/>
            <person name="Noor M.A."/>
            <person name="O'Grady P."/>
            <person name="Pachter L."/>
            <person name="Papaceit M."/>
            <person name="Parisi M.J."/>
            <person name="Parisi M."/>
            <person name="Parts L."/>
            <person name="Pedersen J.S."/>
            <person name="Pesole G."/>
            <person name="Phillippy A.M."/>
            <person name="Ponting C.P."/>
            <person name="Pop M."/>
            <person name="Porcelli D."/>
            <person name="Powell J.R."/>
            <person name="Prohaska S."/>
            <person name="Pruitt K."/>
            <person name="Puig M."/>
            <person name="Quesneville H."/>
            <person name="Ram K.R."/>
            <person name="Rand D."/>
            <person name="Rasmussen M.D."/>
            <person name="Reed L.K."/>
            <person name="Reenan R."/>
            <person name="Reily A."/>
            <person name="Remington K.A."/>
            <person name="Rieger T.T."/>
            <person name="Ritchie M.G."/>
            <person name="Robin C."/>
            <person name="Rogers Y.H."/>
            <person name="Rohde C."/>
            <person name="Rozas J."/>
            <person name="Rubenfield M.J."/>
            <person name="Ruiz A."/>
            <person name="Russo S."/>
            <person name="Salzberg S.L."/>
            <person name="Sanchez-Gracia A."/>
            <person name="Saranga D.J."/>
            <person name="Sato H."/>
            <person name="Schaeffer S.W."/>
            <person name="Schatz M.C."/>
            <person name="Schlenke T."/>
            <person name="Schwartz R."/>
            <person name="Segarra C."/>
            <person name="Singh R.S."/>
            <person name="Sirot L."/>
            <person name="Sirota M."/>
            <person name="Sisneros N.B."/>
            <person name="Smith C.D."/>
            <person name="Smith T.F."/>
            <person name="Spieth J."/>
            <person name="Stage D.E."/>
            <person name="Stark A."/>
            <person name="Stephan W."/>
            <person name="Strausberg R.L."/>
            <person name="Strempel S."/>
            <person name="Sturgill D."/>
            <person name="Sutton G."/>
            <person name="Sutton G.G."/>
            <person name="Tao W."/>
            <person name="Teichmann S."/>
            <person name="Tobari Y.N."/>
            <person name="Tomimura Y."/>
            <person name="Tsolas J.M."/>
            <person name="Valente V.L."/>
            <person name="Venter E."/>
            <person name="Venter J.C."/>
            <person name="Vicario S."/>
            <person name="Vieira F.G."/>
            <person name="Vilella A.J."/>
            <person name="Villasante A."/>
            <person name="Walenz B."/>
            <person name="Wang J."/>
            <person name="Wasserman M."/>
            <person name="Watts T."/>
            <person name="Wilson D."/>
            <person name="Wilson R.K."/>
            <person name="Wing R.A."/>
            <person name="Wolfner M.F."/>
            <person name="Wong A."/>
            <person name="Wong G.K."/>
            <person name="Wu C.I."/>
            <person name="Wu G."/>
            <person name="Yamamoto D."/>
            <person name="Yang H.P."/>
            <person name="Yang S.P."/>
            <person name="Yorke J.A."/>
            <person name="Yoshida K."/>
            <person name="Zdobnov E."/>
            <person name="Zhang P."/>
            <person name="Zhang Y."/>
            <person name="Zimin A.V."/>
            <person name="Baldwin J."/>
            <person name="Abdouelleil A."/>
            <person name="Abdulkadir J."/>
            <person name="Abebe A."/>
            <person name="Abera B."/>
            <person name="Abreu J."/>
            <person name="Acer S.C."/>
            <person name="Aftuck L."/>
            <person name="Alexander A."/>
            <person name="An P."/>
            <person name="Anderson E."/>
            <person name="Anderson S."/>
            <person name="Arachi H."/>
            <person name="Azer M."/>
            <person name="Bachantsang P."/>
            <person name="Barry A."/>
            <person name="Bayul T."/>
            <person name="Berlin A."/>
            <person name="Bessette D."/>
            <person name="Bloom T."/>
            <person name="Blye J."/>
            <person name="Boguslavskiy L."/>
            <person name="Bonnet C."/>
            <person name="Boukhgalter B."/>
            <person name="Bourzgui I."/>
            <person name="Brown A."/>
            <person name="Cahill P."/>
            <person name="Channer S."/>
            <person name="Cheshatsang Y."/>
            <person name="Chuda L."/>
            <person name="Citroen M."/>
            <person name="Collymore A."/>
            <person name="Cooke P."/>
            <person name="Costello M."/>
            <person name="D'Aco K."/>
            <person name="Daza R."/>
            <person name="De Haan G."/>
            <person name="DeGray S."/>
            <person name="DeMaso C."/>
            <person name="Dhargay N."/>
            <person name="Dooley K."/>
            <person name="Dooley E."/>
            <person name="Doricent M."/>
            <person name="Dorje P."/>
            <person name="Dorjee K."/>
            <person name="Dupes A."/>
            <person name="Elong R."/>
            <person name="Falk J."/>
            <person name="Farina A."/>
            <person name="Faro S."/>
            <person name="Ferguson D."/>
            <person name="Fisher S."/>
            <person name="Foley C.D."/>
            <person name="Franke A."/>
            <person name="Friedrich D."/>
            <person name="Gadbois L."/>
            <person name="Gearin G."/>
            <person name="Gearin C.R."/>
            <person name="Giannoukos G."/>
            <person name="Goode T."/>
            <person name="Graham J."/>
            <person name="Grandbois E."/>
            <person name="Grewal S."/>
            <person name="Gyaltsen K."/>
            <person name="Hafez N."/>
            <person name="Hagos B."/>
            <person name="Hall J."/>
            <person name="Henson C."/>
            <person name="Hollinger A."/>
            <person name="Honan T."/>
            <person name="Huard M.D."/>
            <person name="Hughes L."/>
            <person name="Hurhula B."/>
            <person name="Husby M.E."/>
            <person name="Kamat A."/>
            <person name="Kanga B."/>
            <person name="Kashin S."/>
            <person name="Khazanovich D."/>
            <person name="Kisner P."/>
            <person name="Lance K."/>
            <person name="Lara M."/>
            <person name="Lee W."/>
            <person name="Lennon N."/>
            <person name="Letendre F."/>
            <person name="LeVine R."/>
            <person name="Lipovsky A."/>
            <person name="Liu X."/>
            <person name="Liu J."/>
            <person name="Liu S."/>
            <person name="Lokyitsang T."/>
            <person name="Lokyitsang Y."/>
            <person name="Lubonja R."/>
            <person name="Lui A."/>
            <person name="MacDonald P."/>
            <person name="Magnisalis V."/>
            <person name="Maru K."/>
            <person name="Matthews C."/>
            <person name="McCusker W."/>
            <person name="McDonough S."/>
            <person name="Mehta T."/>
            <person name="Meldrim J."/>
            <person name="Meneus L."/>
            <person name="Mihai O."/>
            <person name="Mihalev A."/>
            <person name="Mihova T."/>
            <person name="Mittelman R."/>
            <person name="Mlenga V."/>
            <person name="Montmayeur A."/>
            <person name="Mulrain L."/>
            <person name="Navidi A."/>
            <person name="Naylor J."/>
            <person name="Negash T."/>
            <person name="Nguyen T."/>
            <person name="Nguyen N."/>
            <person name="Nicol R."/>
            <person name="Norbu C."/>
            <person name="Norbu N."/>
            <person name="Novod N."/>
            <person name="O'Neill B."/>
            <person name="Osman S."/>
            <person name="Markiewicz E."/>
            <person name="Oyono O.L."/>
            <person name="Patti C."/>
            <person name="Phunkhang P."/>
            <person name="Pierre F."/>
            <person name="Priest M."/>
            <person name="Raghuraman S."/>
            <person name="Rege F."/>
            <person name="Reyes R."/>
            <person name="Rise C."/>
            <person name="Rogov P."/>
            <person name="Ross K."/>
            <person name="Ryan E."/>
            <person name="Settipalli S."/>
            <person name="Shea T."/>
            <person name="Sherpa N."/>
            <person name="Shi L."/>
            <person name="Shih D."/>
            <person name="Sparrow T."/>
            <person name="Spaulding J."/>
            <person name="Stalker J."/>
            <person name="Stange-Thomann N."/>
            <person name="Stavropoulos S."/>
            <person name="Stone C."/>
            <person name="Strader C."/>
            <person name="Tesfaye S."/>
            <person name="Thomson T."/>
            <person name="Thoulutsang Y."/>
            <person name="Thoulutsang D."/>
            <person name="Topham K."/>
            <person name="Topping I."/>
            <person name="Tsamla T."/>
            <person name="Vassiliev H."/>
            <person name="Vo A."/>
            <person name="Wangchuk T."/>
            <person name="Wangdi T."/>
            <person name="Weiand M."/>
            <person name="Wilkinson J."/>
            <person name="Wilson A."/>
            <person name="Yadav S."/>
            <person name="Young G."/>
            <person name="Yu Q."/>
            <person name="Zembek L."/>
            <person name="Zhong D."/>
            <person name="Zimmer A."/>
            <person name="Zwirko Z."/>
            <person name="Jaffe D.B."/>
            <person name="Alvarez P."/>
            <person name="Brockman W."/>
            <person name="Butler J."/>
            <person name="Chin C."/>
            <person name="Gnerre S."/>
            <person name="Grabherr M."/>
            <person name="Kleber M."/>
            <person name="Mauceli E."/>
            <person name="MacCallum I."/>
        </authorList>
    </citation>
    <scope>NUCLEOTIDE SEQUENCE [LARGE SCALE GENOMIC DNA]</scope>
    <source>
        <strain evidence="13">Tucson 15010-1051.87</strain>
    </source>
</reference>
<dbReference type="STRING" id="7244.B4M9E0"/>
<dbReference type="AlphaFoldDB" id="B4M9E0"/>
<dbReference type="Pfam" id="PF00514">
    <property type="entry name" value="Arm"/>
    <property type="match status" value="6"/>
</dbReference>
<dbReference type="InterPro" id="IPR023795">
    <property type="entry name" value="Serpin_CS"/>
</dbReference>
<dbReference type="InParanoid" id="B4M9E0"/>
<feature type="repeat" description="ARM" evidence="7">
    <location>
        <begin position="281"/>
        <end position="323"/>
    </location>
</feature>
<dbReference type="Pfam" id="PF16186">
    <property type="entry name" value="Arm_3"/>
    <property type="match status" value="1"/>
</dbReference>
<evidence type="ECO:0000256" key="9">
    <source>
        <dbReference type="RuleBase" id="RU000411"/>
    </source>
</evidence>
<dbReference type="SUPFAM" id="SSF56574">
    <property type="entry name" value="Serpins"/>
    <property type="match status" value="1"/>
</dbReference>
<dbReference type="eggNOG" id="KOG0166">
    <property type="taxonomic scope" value="Eukaryota"/>
</dbReference>
<evidence type="ECO:0000256" key="10">
    <source>
        <dbReference type="SAM" id="MobiDB-lite"/>
    </source>
</evidence>
<name>B4M9E0_DROVI</name>
<keyword evidence="4" id="KW-0677">Repeat</keyword>
<gene>
    <name evidence="12" type="primary">Dvir\alphaKap2</name>
    <name evidence="12" type="ORF">Dvir_GJ17933</name>
</gene>
<keyword evidence="3" id="KW-0646">Protease inhibitor</keyword>
<dbReference type="Gene3D" id="2.30.39.10">
    <property type="entry name" value="Alpha-1-antitrypsin, domain 1"/>
    <property type="match status" value="1"/>
</dbReference>
<dbReference type="Pfam" id="PF01749">
    <property type="entry name" value="IBB"/>
    <property type="match status" value="1"/>
</dbReference>
<dbReference type="Gene3D" id="3.30.497.10">
    <property type="entry name" value="Antithrombin, subunit I, domain 2"/>
    <property type="match status" value="1"/>
</dbReference>
<evidence type="ECO:0000256" key="7">
    <source>
        <dbReference type="PROSITE-ProRule" id="PRU00259"/>
    </source>
</evidence>
<dbReference type="GO" id="GO:0004867">
    <property type="term" value="F:serine-type endopeptidase inhibitor activity"/>
    <property type="evidence" value="ECO:0007669"/>
    <property type="project" value="UniProtKB-KW"/>
</dbReference>
<dbReference type="GO" id="GO:0009653">
    <property type="term" value="P:anatomical structure morphogenesis"/>
    <property type="evidence" value="ECO:0007669"/>
    <property type="project" value="UniProtKB-ARBA"/>
</dbReference>
<dbReference type="InterPro" id="IPR042185">
    <property type="entry name" value="Serpin_sf_2"/>
</dbReference>
<dbReference type="FunCoup" id="B4M9E0">
    <property type="interactions" value="164"/>
</dbReference>
<dbReference type="SMR" id="B4M9E0"/>
<dbReference type="GO" id="GO:0005634">
    <property type="term" value="C:nucleus"/>
    <property type="evidence" value="ECO:0007669"/>
    <property type="project" value="UniProtKB-ARBA"/>
</dbReference>
<dbReference type="InterPro" id="IPR032413">
    <property type="entry name" value="Arm_3"/>
</dbReference>
<dbReference type="SMART" id="SM00185">
    <property type="entry name" value="ARM"/>
    <property type="match status" value="8"/>
</dbReference>
<comment type="similarity">
    <text evidence="9">Belongs to the serpin family.</text>
</comment>
<feature type="domain" description="IBB" evidence="11">
    <location>
        <begin position="1"/>
        <end position="56"/>
    </location>
</feature>
<feature type="region of interest" description="Disordered" evidence="10">
    <location>
        <begin position="1"/>
        <end position="25"/>
    </location>
</feature>
<keyword evidence="13" id="KW-1185">Reference proteome</keyword>
<evidence type="ECO:0000313" key="12">
    <source>
        <dbReference type="EMBL" id="EDW57816.2"/>
    </source>
</evidence>
<keyword evidence="5" id="KW-0722">Serine protease inhibitor</keyword>
<evidence type="ECO:0000256" key="3">
    <source>
        <dbReference type="ARBA" id="ARBA00022690"/>
    </source>
</evidence>
<dbReference type="InterPro" id="IPR011989">
    <property type="entry name" value="ARM-like"/>
</dbReference>
<feature type="repeat" description="ARM" evidence="7">
    <location>
        <begin position="154"/>
        <end position="182"/>
    </location>
</feature>
<evidence type="ECO:0000313" key="13">
    <source>
        <dbReference type="Proteomes" id="UP000008792"/>
    </source>
</evidence>
<evidence type="ECO:0000256" key="4">
    <source>
        <dbReference type="ARBA" id="ARBA00022737"/>
    </source>
</evidence>
<dbReference type="GO" id="GO:0061608">
    <property type="term" value="F:nuclear import signal receptor activity"/>
    <property type="evidence" value="ECO:0007669"/>
    <property type="project" value="InterPro"/>
</dbReference>
<dbReference type="InterPro" id="IPR036975">
    <property type="entry name" value="Importin-a_IBB_sf"/>
</dbReference>
<evidence type="ECO:0000256" key="8">
    <source>
        <dbReference type="PROSITE-ProRule" id="PRU00561"/>
    </source>
</evidence>
<feature type="repeat" description="ARM" evidence="7">
    <location>
        <begin position="323"/>
        <end position="365"/>
    </location>
</feature>
<keyword evidence="2 8" id="KW-0813">Transport</keyword>
<keyword evidence="6" id="KW-0653">Protein transport</keyword>
<feature type="compositionally biased region" description="Polar residues" evidence="10">
    <location>
        <begin position="1"/>
        <end position="22"/>
    </location>
</feature>